<evidence type="ECO:0000256" key="5">
    <source>
        <dbReference type="ARBA" id="ARBA00022679"/>
    </source>
</evidence>
<dbReference type="EMBL" id="JBEDUW010000006">
    <property type="protein sequence ID" value="KAK9920577.1"/>
    <property type="molecule type" value="Genomic_DNA"/>
</dbReference>
<keyword evidence="9" id="KW-0418">Kinase</keyword>
<dbReference type="Pfam" id="PF00954">
    <property type="entry name" value="S_locus_glycop"/>
    <property type="match status" value="1"/>
</dbReference>
<keyword evidence="4 18" id="KW-0245">EGF-like domain</keyword>
<feature type="domain" description="EGF-like" evidence="22">
    <location>
        <begin position="75"/>
        <end position="111"/>
    </location>
</feature>
<comment type="subcellular location">
    <subcellularLocation>
        <location evidence="1">Membrane</location>
        <topology evidence="1">Single-pass type I membrane protein</topology>
    </subcellularLocation>
</comment>
<evidence type="ECO:0000313" key="23">
    <source>
        <dbReference type="EMBL" id="KAK9920577.1"/>
    </source>
</evidence>
<dbReference type="Gene3D" id="3.50.4.10">
    <property type="entry name" value="Hepatocyte Growth Factor"/>
    <property type="match status" value="1"/>
</dbReference>
<evidence type="ECO:0000256" key="3">
    <source>
        <dbReference type="ARBA" id="ARBA00022527"/>
    </source>
</evidence>
<dbReference type="InterPro" id="IPR000719">
    <property type="entry name" value="Prot_kinase_dom"/>
</dbReference>
<evidence type="ECO:0000256" key="9">
    <source>
        <dbReference type="ARBA" id="ARBA00022777"/>
    </source>
</evidence>
<sequence>MDVSVFFSGRSPYNSSRVAVLDELGQFISSDNLKFNASDYGVGPKRRLTLDYDGILRLYSLDESTGHWEISWLPDVDVCRVHGLCGEYGICTYKPQPTCTCPYGFSLNDPSDWSKGCSPPFNLTHDSKKLDFLELPYTDYYGSDLDTYKLRISLEECRNLCLNDTRCKGFGFALDGWGQCYPKNFLLNGFHVPSTPSIIHIKILKGSLSPHKVQPETYHLNCSRAVVAHKSSGPEVEKSNKNQYMKYLIGFVSSFAIIEAICVGLTWWYVFRKRADEEFVNIGYMELVMEIKRFTYAELKRATKGFKQEIGKGGFGAVYKGALDDGRVVAVKRLEGIVQGDAEFWAEVSVIGNINHKNLVKLWGFCADNHHKLLVYEYLENGSLDKILFSDVELGLEQRYNIALGTAKGLSYLHEECLEWMLHCDVKPENILLDNYLEPKVADFGMSKLFKDIHDDIGFSRARGTRGYMAPEWMMNLKIDAKVDVYSYGIVLLELLSGKTEKISRERLKDVIDPRLHHELNNKKLERLMKVALLCVLEDRNARPAMSKVVELLLLKDE</sequence>
<dbReference type="GO" id="GO:0048544">
    <property type="term" value="P:recognition of pollen"/>
    <property type="evidence" value="ECO:0007669"/>
    <property type="project" value="InterPro"/>
</dbReference>
<dbReference type="CDD" id="cd01098">
    <property type="entry name" value="PAN_AP_plant"/>
    <property type="match status" value="1"/>
</dbReference>
<dbReference type="PANTHER" id="PTHR47974">
    <property type="entry name" value="OS07G0415500 PROTEIN"/>
    <property type="match status" value="1"/>
</dbReference>
<accession>A0AAW1W845</accession>
<evidence type="ECO:0000256" key="16">
    <source>
        <dbReference type="ARBA" id="ARBA00047899"/>
    </source>
</evidence>
<dbReference type="Gene3D" id="1.10.510.10">
    <property type="entry name" value="Transferase(Phosphotransferase) domain 1"/>
    <property type="match status" value="1"/>
</dbReference>
<dbReference type="Pfam" id="PF00069">
    <property type="entry name" value="Pkinase"/>
    <property type="match status" value="1"/>
</dbReference>
<dbReference type="InterPro" id="IPR011009">
    <property type="entry name" value="Kinase-like_dom_sf"/>
</dbReference>
<dbReference type="InterPro" id="IPR000858">
    <property type="entry name" value="S_locus_glycoprot_dom"/>
</dbReference>
<evidence type="ECO:0000256" key="1">
    <source>
        <dbReference type="ARBA" id="ARBA00004479"/>
    </source>
</evidence>
<protein>
    <recommendedName>
        <fullName evidence="2">non-specific serine/threonine protein kinase</fullName>
        <ecNumber evidence="2">2.7.11.1</ecNumber>
    </recommendedName>
</protein>
<evidence type="ECO:0000256" key="6">
    <source>
        <dbReference type="ARBA" id="ARBA00022692"/>
    </source>
</evidence>
<keyword evidence="15" id="KW-0325">Glycoprotein</keyword>
<keyword evidence="13" id="KW-1015">Disulfide bond</keyword>
<dbReference type="GO" id="GO:0016020">
    <property type="term" value="C:membrane"/>
    <property type="evidence" value="ECO:0007669"/>
    <property type="project" value="UniProtKB-SubCell"/>
</dbReference>
<keyword evidence="11 20" id="KW-1133">Transmembrane helix</keyword>
<dbReference type="InterPro" id="IPR008271">
    <property type="entry name" value="Ser/Thr_kinase_AS"/>
</dbReference>
<comment type="caution">
    <text evidence="18">Lacks conserved residue(s) required for the propagation of feature annotation.</text>
</comment>
<evidence type="ECO:0000256" key="13">
    <source>
        <dbReference type="ARBA" id="ARBA00023157"/>
    </source>
</evidence>
<comment type="catalytic activity">
    <reaction evidence="17">
        <text>L-seryl-[protein] + ATP = O-phospho-L-seryl-[protein] + ADP + H(+)</text>
        <dbReference type="Rhea" id="RHEA:17989"/>
        <dbReference type="Rhea" id="RHEA-COMP:9863"/>
        <dbReference type="Rhea" id="RHEA-COMP:11604"/>
        <dbReference type="ChEBI" id="CHEBI:15378"/>
        <dbReference type="ChEBI" id="CHEBI:29999"/>
        <dbReference type="ChEBI" id="CHEBI:30616"/>
        <dbReference type="ChEBI" id="CHEBI:83421"/>
        <dbReference type="ChEBI" id="CHEBI:456216"/>
        <dbReference type="EC" id="2.7.11.1"/>
    </reaction>
</comment>
<dbReference type="PROSITE" id="PS50011">
    <property type="entry name" value="PROTEIN_KINASE_DOM"/>
    <property type="match status" value="1"/>
</dbReference>
<evidence type="ECO:0000256" key="14">
    <source>
        <dbReference type="ARBA" id="ARBA00023170"/>
    </source>
</evidence>
<keyword evidence="24" id="KW-1185">Reference proteome</keyword>
<dbReference type="SUPFAM" id="SSF56112">
    <property type="entry name" value="Protein kinase-like (PK-like)"/>
    <property type="match status" value="1"/>
</dbReference>
<evidence type="ECO:0000256" key="2">
    <source>
        <dbReference type="ARBA" id="ARBA00012513"/>
    </source>
</evidence>
<dbReference type="PROSITE" id="PS00108">
    <property type="entry name" value="PROTEIN_KINASE_ST"/>
    <property type="match status" value="1"/>
</dbReference>
<organism evidence="23 24">
    <name type="scientific">Rubus argutus</name>
    <name type="common">Southern blackberry</name>
    <dbReference type="NCBI Taxonomy" id="59490"/>
    <lineage>
        <taxon>Eukaryota</taxon>
        <taxon>Viridiplantae</taxon>
        <taxon>Streptophyta</taxon>
        <taxon>Embryophyta</taxon>
        <taxon>Tracheophyta</taxon>
        <taxon>Spermatophyta</taxon>
        <taxon>Magnoliopsida</taxon>
        <taxon>eudicotyledons</taxon>
        <taxon>Gunneridae</taxon>
        <taxon>Pentapetalae</taxon>
        <taxon>rosids</taxon>
        <taxon>fabids</taxon>
        <taxon>Rosales</taxon>
        <taxon>Rosaceae</taxon>
        <taxon>Rosoideae</taxon>
        <taxon>Rosoideae incertae sedis</taxon>
        <taxon>Rubus</taxon>
    </lineage>
</organism>
<evidence type="ECO:0000256" key="8">
    <source>
        <dbReference type="ARBA" id="ARBA00022741"/>
    </source>
</evidence>
<keyword evidence="7" id="KW-0732">Signal</keyword>
<evidence type="ECO:0000259" key="21">
    <source>
        <dbReference type="PROSITE" id="PS50011"/>
    </source>
</evidence>
<evidence type="ECO:0000256" key="4">
    <source>
        <dbReference type="ARBA" id="ARBA00022536"/>
    </source>
</evidence>
<dbReference type="PANTHER" id="PTHR47974:SF4">
    <property type="entry name" value="RECEPTOR-LIKE SERINE_THREONINE-PROTEIN KINASE"/>
    <property type="match status" value="1"/>
</dbReference>
<dbReference type="SMART" id="SM00220">
    <property type="entry name" value="S_TKc"/>
    <property type="match status" value="1"/>
</dbReference>
<keyword evidence="14" id="KW-0675">Receptor</keyword>
<evidence type="ECO:0000256" key="10">
    <source>
        <dbReference type="ARBA" id="ARBA00022840"/>
    </source>
</evidence>
<evidence type="ECO:0000256" key="7">
    <source>
        <dbReference type="ARBA" id="ARBA00022729"/>
    </source>
</evidence>
<dbReference type="CDD" id="cd00053">
    <property type="entry name" value="EGF"/>
    <property type="match status" value="1"/>
</dbReference>
<evidence type="ECO:0000259" key="22">
    <source>
        <dbReference type="PROSITE" id="PS50026"/>
    </source>
</evidence>
<proteinExistence type="predicted"/>
<dbReference type="FunFam" id="1.10.510.10:FF:001023">
    <property type="entry name" value="Os07g0541700 protein"/>
    <property type="match status" value="1"/>
</dbReference>
<comment type="caution">
    <text evidence="23">The sequence shown here is derived from an EMBL/GenBank/DDBJ whole genome shotgun (WGS) entry which is preliminary data.</text>
</comment>
<reference evidence="23 24" key="1">
    <citation type="journal article" date="2023" name="G3 (Bethesda)">
        <title>A chromosome-length genome assembly and annotation of blackberry (Rubus argutus, cv. 'Hillquist').</title>
        <authorList>
            <person name="Bruna T."/>
            <person name="Aryal R."/>
            <person name="Dudchenko O."/>
            <person name="Sargent D.J."/>
            <person name="Mead D."/>
            <person name="Buti M."/>
            <person name="Cavallini A."/>
            <person name="Hytonen T."/>
            <person name="Andres J."/>
            <person name="Pham M."/>
            <person name="Weisz D."/>
            <person name="Mascagni F."/>
            <person name="Usai G."/>
            <person name="Natali L."/>
            <person name="Bassil N."/>
            <person name="Fernandez G.E."/>
            <person name="Lomsadze A."/>
            <person name="Armour M."/>
            <person name="Olukolu B."/>
            <person name="Poorten T."/>
            <person name="Britton C."/>
            <person name="Davik J."/>
            <person name="Ashrafi H."/>
            <person name="Aiden E.L."/>
            <person name="Borodovsky M."/>
            <person name="Worthington M."/>
        </authorList>
    </citation>
    <scope>NUCLEOTIDE SEQUENCE [LARGE SCALE GENOMIC DNA]</scope>
    <source>
        <strain evidence="23">PI 553951</strain>
    </source>
</reference>
<evidence type="ECO:0000256" key="11">
    <source>
        <dbReference type="ARBA" id="ARBA00022989"/>
    </source>
</evidence>
<feature type="domain" description="Protein kinase" evidence="21">
    <location>
        <begin position="304"/>
        <end position="555"/>
    </location>
</feature>
<dbReference type="AlphaFoldDB" id="A0AAW1W845"/>
<dbReference type="PROSITE" id="PS50026">
    <property type="entry name" value="EGF_3"/>
    <property type="match status" value="1"/>
</dbReference>
<keyword evidence="10 19" id="KW-0067">ATP-binding</keyword>
<evidence type="ECO:0000256" key="20">
    <source>
        <dbReference type="SAM" id="Phobius"/>
    </source>
</evidence>
<dbReference type="EC" id="2.7.11.1" evidence="2"/>
<keyword evidence="3" id="KW-0723">Serine/threonine-protein kinase</keyword>
<dbReference type="InterPro" id="IPR017441">
    <property type="entry name" value="Protein_kinase_ATP_BS"/>
</dbReference>
<feature type="binding site" evidence="19">
    <location>
        <position position="332"/>
    </location>
    <ligand>
        <name>ATP</name>
        <dbReference type="ChEBI" id="CHEBI:30616"/>
    </ligand>
</feature>
<feature type="transmembrane region" description="Helical" evidence="20">
    <location>
        <begin position="247"/>
        <end position="270"/>
    </location>
</feature>
<dbReference type="InterPro" id="IPR000742">
    <property type="entry name" value="EGF"/>
</dbReference>
<dbReference type="GO" id="GO:0005524">
    <property type="term" value="F:ATP binding"/>
    <property type="evidence" value="ECO:0007669"/>
    <property type="project" value="UniProtKB-UniRule"/>
</dbReference>
<keyword evidence="12 20" id="KW-0472">Membrane</keyword>
<keyword evidence="6 20" id="KW-0812">Transmembrane</keyword>
<evidence type="ECO:0000256" key="12">
    <source>
        <dbReference type="ARBA" id="ARBA00023136"/>
    </source>
</evidence>
<evidence type="ECO:0000256" key="15">
    <source>
        <dbReference type="ARBA" id="ARBA00023180"/>
    </source>
</evidence>
<evidence type="ECO:0000313" key="24">
    <source>
        <dbReference type="Proteomes" id="UP001457282"/>
    </source>
</evidence>
<dbReference type="Proteomes" id="UP001457282">
    <property type="component" value="Unassembled WGS sequence"/>
</dbReference>
<evidence type="ECO:0000256" key="19">
    <source>
        <dbReference type="PROSITE-ProRule" id="PRU10141"/>
    </source>
</evidence>
<evidence type="ECO:0000256" key="17">
    <source>
        <dbReference type="ARBA" id="ARBA00048679"/>
    </source>
</evidence>
<comment type="catalytic activity">
    <reaction evidence="16">
        <text>L-threonyl-[protein] + ATP = O-phospho-L-threonyl-[protein] + ADP + H(+)</text>
        <dbReference type="Rhea" id="RHEA:46608"/>
        <dbReference type="Rhea" id="RHEA-COMP:11060"/>
        <dbReference type="Rhea" id="RHEA-COMP:11605"/>
        <dbReference type="ChEBI" id="CHEBI:15378"/>
        <dbReference type="ChEBI" id="CHEBI:30013"/>
        <dbReference type="ChEBI" id="CHEBI:30616"/>
        <dbReference type="ChEBI" id="CHEBI:61977"/>
        <dbReference type="ChEBI" id="CHEBI:456216"/>
        <dbReference type="EC" id="2.7.11.1"/>
    </reaction>
</comment>
<dbReference type="InterPro" id="IPR003609">
    <property type="entry name" value="Pan_app"/>
</dbReference>
<dbReference type="FunFam" id="3.30.200.20:FF:000059">
    <property type="entry name" value="S-receptor-like serine/threonine-protein kinase"/>
    <property type="match status" value="1"/>
</dbReference>
<keyword evidence="5" id="KW-0808">Transferase</keyword>
<dbReference type="Gene3D" id="3.30.200.20">
    <property type="entry name" value="Phosphorylase Kinase, domain 1"/>
    <property type="match status" value="1"/>
</dbReference>
<gene>
    <name evidence="23" type="ORF">M0R45_029129</name>
</gene>
<dbReference type="GO" id="GO:0004674">
    <property type="term" value="F:protein serine/threonine kinase activity"/>
    <property type="evidence" value="ECO:0007669"/>
    <property type="project" value="UniProtKB-KW"/>
</dbReference>
<dbReference type="Pfam" id="PF14295">
    <property type="entry name" value="PAN_4"/>
    <property type="match status" value="1"/>
</dbReference>
<name>A0AAW1W845_RUBAR</name>
<evidence type="ECO:0000256" key="18">
    <source>
        <dbReference type="PROSITE-ProRule" id="PRU00076"/>
    </source>
</evidence>
<dbReference type="PROSITE" id="PS00107">
    <property type="entry name" value="PROTEIN_KINASE_ATP"/>
    <property type="match status" value="1"/>
</dbReference>
<keyword evidence="8 19" id="KW-0547">Nucleotide-binding</keyword>